<evidence type="ECO:0000313" key="3">
    <source>
        <dbReference type="Proteomes" id="UP001227095"/>
    </source>
</evidence>
<name>A0ABY8MAH7_9HYPH</name>
<sequence length="113" mass="12747">MQMEGFLLAFGPRDEKLALIESGKQLSRLGRSGDCVRQGGRDFRQQVKREQHLLLGRRKRVKEMSAKSSEDRRLSFENVVNTASIGQEHKPDGPSSSTADIDLRGSLFQPEFD</sequence>
<keyword evidence="2" id="KW-0614">Plasmid</keyword>
<evidence type="ECO:0000313" key="2">
    <source>
        <dbReference type="EMBL" id="WGI71437.1"/>
    </source>
</evidence>
<gene>
    <name evidence="2" type="ORF">QEO92_29305</name>
</gene>
<organism evidence="2 3">
    <name type="scientific">Neorhizobium petrolearium</name>
    <dbReference type="NCBI Taxonomy" id="515361"/>
    <lineage>
        <taxon>Bacteria</taxon>
        <taxon>Pseudomonadati</taxon>
        <taxon>Pseudomonadota</taxon>
        <taxon>Alphaproteobacteria</taxon>
        <taxon>Hyphomicrobiales</taxon>
        <taxon>Rhizobiaceae</taxon>
        <taxon>Rhizobium/Agrobacterium group</taxon>
        <taxon>Neorhizobium</taxon>
    </lineage>
</organism>
<protein>
    <submittedName>
        <fullName evidence="2">Uncharacterized protein</fullName>
    </submittedName>
</protein>
<feature type="region of interest" description="Disordered" evidence="1">
    <location>
        <begin position="82"/>
        <end position="113"/>
    </location>
</feature>
<proteinExistence type="predicted"/>
<dbReference type="RefSeq" id="WP_280107534.1">
    <property type="nucleotide sequence ID" value="NZ_CP123001.1"/>
</dbReference>
<dbReference type="EMBL" id="CP123001">
    <property type="protein sequence ID" value="WGI71437.1"/>
    <property type="molecule type" value="Genomic_DNA"/>
</dbReference>
<evidence type="ECO:0000256" key="1">
    <source>
        <dbReference type="SAM" id="MobiDB-lite"/>
    </source>
</evidence>
<keyword evidence="3" id="KW-1185">Reference proteome</keyword>
<reference evidence="2 3" key="1">
    <citation type="submission" date="2023-04" db="EMBL/GenBank/DDBJ databases">
        <title>Neorhizobium petrolearium OS53, complete genome.</title>
        <authorList>
            <person name="Yu T."/>
        </authorList>
    </citation>
    <scope>NUCLEOTIDE SEQUENCE [LARGE SCALE GENOMIC DNA]</scope>
    <source>
        <strain evidence="2 3">OS53</strain>
        <plasmid evidence="2 3">unnamed1</plasmid>
    </source>
</reference>
<dbReference type="Proteomes" id="UP001227095">
    <property type="component" value="Plasmid unnamed1"/>
</dbReference>
<geneLocation type="plasmid" evidence="2 3">
    <name>unnamed1</name>
</geneLocation>
<accession>A0ABY8MAH7</accession>